<dbReference type="InParanoid" id="A0A6P8IS30"/>
<accession>A0A6P8IS30</accession>
<organism evidence="1 2">
    <name type="scientific">Actinia tenebrosa</name>
    <name type="common">Australian red waratah sea anemone</name>
    <dbReference type="NCBI Taxonomy" id="6105"/>
    <lineage>
        <taxon>Eukaryota</taxon>
        <taxon>Metazoa</taxon>
        <taxon>Cnidaria</taxon>
        <taxon>Anthozoa</taxon>
        <taxon>Hexacorallia</taxon>
        <taxon>Actiniaria</taxon>
        <taxon>Actiniidae</taxon>
        <taxon>Actinia</taxon>
    </lineage>
</organism>
<dbReference type="GeneID" id="116303616"/>
<evidence type="ECO:0000313" key="2">
    <source>
        <dbReference type="RefSeq" id="XP_031569048.1"/>
    </source>
</evidence>
<reference evidence="2" key="1">
    <citation type="submission" date="2025-08" db="UniProtKB">
        <authorList>
            <consortium name="RefSeq"/>
        </authorList>
    </citation>
    <scope>IDENTIFICATION</scope>
    <source>
        <tissue evidence="2">Tentacle</tissue>
    </source>
</reference>
<name>A0A6P8IS30_ACTTE</name>
<evidence type="ECO:0000313" key="1">
    <source>
        <dbReference type="Proteomes" id="UP000515163"/>
    </source>
</evidence>
<gene>
    <name evidence="2" type="primary">LOC116303616</name>
</gene>
<dbReference type="AlphaFoldDB" id="A0A6P8IS30"/>
<dbReference type="RefSeq" id="XP_031569048.1">
    <property type="nucleotide sequence ID" value="XM_031713188.1"/>
</dbReference>
<sequence>MEKDNPNWESYRLGTERMEIISKQSTYVRVTSSFPVHGVDYRDYLRAKISSIDILSFTGAGVCKTVEYIDIRGIKGKDITVPFWQNDVYFFHTDSSRKICKYDATSGSVKDENNFGATCFDFNPATRGSANGESTIQYWFGGYL</sequence>
<keyword evidence="1" id="KW-1185">Reference proteome</keyword>
<protein>
    <submittedName>
        <fullName evidence="2">Uncharacterized protein LOC116303616</fullName>
    </submittedName>
</protein>
<dbReference type="Proteomes" id="UP000515163">
    <property type="component" value="Unplaced"/>
</dbReference>
<dbReference type="OrthoDB" id="10291370at2759"/>
<dbReference type="KEGG" id="aten:116303616"/>
<proteinExistence type="predicted"/>